<evidence type="ECO:0000313" key="3">
    <source>
        <dbReference type="Proteomes" id="UP000663879"/>
    </source>
</evidence>
<dbReference type="AlphaFoldDB" id="A0A814QW51"/>
<comment type="caution">
    <text evidence="2">The sequence shown here is derived from an EMBL/GenBank/DDBJ whole genome shotgun (WGS) entry which is preliminary data.</text>
</comment>
<name>A0A814QW51_9BILA</name>
<evidence type="ECO:0000256" key="1">
    <source>
        <dbReference type="SAM" id="Coils"/>
    </source>
</evidence>
<feature type="non-terminal residue" evidence="2">
    <location>
        <position position="220"/>
    </location>
</feature>
<keyword evidence="1" id="KW-0175">Coiled coil</keyword>
<reference evidence="2" key="1">
    <citation type="submission" date="2021-02" db="EMBL/GenBank/DDBJ databases">
        <authorList>
            <person name="Nowell W R."/>
        </authorList>
    </citation>
    <scope>NUCLEOTIDE SEQUENCE</scope>
    <source>
        <strain evidence="2">Ploen Becks lab</strain>
    </source>
</reference>
<organism evidence="2 3">
    <name type="scientific">Brachionus calyciflorus</name>
    <dbReference type="NCBI Taxonomy" id="104777"/>
    <lineage>
        <taxon>Eukaryota</taxon>
        <taxon>Metazoa</taxon>
        <taxon>Spiralia</taxon>
        <taxon>Gnathifera</taxon>
        <taxon>Rotifera</taxon>
        <taxon>Eurotatoria</taxon>
        <taxon>Monogononta</taxon>
        <taxon>Pseudotrocha</taxon>
        <taxon>Ploima</taxon>
        <taxon>Brachionidae</taxon>
        <taxon>Brachionus</taxon>
    </lineage>
</organism>
<feature type="coiled-coil region" evidence="1">
    <location>
        <begin position="82"/>
        <end position="116"/>
    </location>
</feature>
<keyword evidence="3" id="KW-1185">Reference proteome</keyword>
<evidence type="ECO:0000313" key="2">
    <source>
        <dbReference type="EMBL" id="CAF1125258.1"/>
    </source>
</evidence>
<gene>
    <name evidence="2" type="ORF">OXX778_LOCUS22226</name>
</gene>
<dbReference type="EMBL" id="CAJNOC010009139">
    <property type="protein sequence ID" value="CAF1125258.1"/>
    <property type="molecule type" value="Genomic_DNA"/>
</dbReference>
<protein>
    <submittedName>
        <fullName evidence="2">Uncharacterized protein</fullName>
    </submittedName>
</protein>
<accession>A0A814QW51</accession>
<dbReference type="Proteomes" id="UP000663879">
    <property type="component" value="Unassembled WGS sequence"/>
</dbReference>
<sequence>MYYDQNEKTFSAESLDYLISDIETETDFILELQVTLNVKPAKLDKKKLIKTLSLNLEKNLLSFDDFELQSVLKSKNLVSNICFNTEIELSELKEENSNLKNKFNMLLKELDDLKEDENNNLSKKGCPLKKYCNGKGNLNTGGEWHKSIESCPLLISLKDLPKNVEKNACEQRESLLEEIKRHKKLNETNEQEILRLNNKIIFQNEPSHELNELRNKYDIT</sequence>
<feature type="coiled-coil region" evidence="1">
    <location>
        <begin position="165"/>
        <end position="199"/>
    </location>
</feature>
<proteinExistence type="predicted"/>